<dbReference type="InterPro" id="IPR012338">
    <property type="entry name" value="Beta-lactam/transpept-like"/>
</dbReference>
<dbReference type="Gene3D" id="3.40.710.10">
    <property type="entry name" value="DD-peptidase/beta-lactamase superfamily"/>
    <property type="match status" value="1"/>
</dbReference>
<evidence type="ECO:0000259" key="8">
    <source>
        <dbReference type="Pfam" id="PF17959"/>
    </source>
</evidence>
<keyword evidence="5" id="KW-0040">ANK repeat</keyword>
<evidence type="ECO:0000256" key="4">
    <source>
        <dbReference type="ARBA" id="ARBA00022801"/>
    </source>
</evidence>
<keyword evidence="4" id="KW-0378">Hydrolase</keyword>
<comment type="catalytic activity">
    <reaction evidence="6">
        <text>L-glutamine + H2O = L-glutamate + NH4(+)</text>
        <dbReference type="Rhea" id="RHEA:15889"/>
        <dbReference type="ChEBI" id="CHEBI:15377"/>
        <dbReference type="ChEBI" id="CHEBI:28938"/>
        <dbReference type="ChEBI" id="CHEBI:29985"/>
        <dbReference type="ChEBI" id="CHEBI:58359"/>
        <dbReference type="EC" id="3.5.1.2"/>
    </reaction>
</comment>
<dbReference type="PANTHER" id="PTHR12544">
    <property type="entry name" value="GLUTAMINASE"/>
    <property type="match status" value="1"/>
</dbReference>
<proteinExistence type="inferred from homology"/>
<comment type="similarity">
    <text evidence="1">Belongs to the glutaminase family.</text>
</comment>
<dbReference type="HAMAP" id="MF_00313">
    <property type="entry name" value="Glutaminase"/>
    <property type="match status" value="1"/>
</dbReference>
<sequence>MSLMKWLNRRLCFLKIFTKRSLHAKESKNNEAGKFKASIQKLPRNFQEVLERYRNPETGQIAVTPIVNALRENGLFSLDDPRLRPFFKKLSLDEMELSNDDYAAKEQFSKSRFMEVDTFIQSIERGYGLVTRALRGELTIPNWQKFTEAIGRIFTYGKKFDQGQVATYIPQLARIDPKKWAVSICTIDGQTESWGDFRDPFCMQSVSKPFTYAIAIEQLGADYVHSFVGQEPSGRLFNEICLNNVFKPHNPMINAGAIVVASLLYQKEVLSTRFEYSLREFDRFAGGGRISFNNAVFLSERETADRNYALAYYMREHKCYPEKTNIREALDLYFQLCSVSTTTNSLAVMAATLANGGICPLTKDRVVCTIAVRDTLSLMLSCGMYDYSGQHAFKVGLPAKSGVSGAMIIVIPNLMGIALYSPPLDMLGNPVRGVKFAEKLVEEFKFHQYDSLVSSDCEKIDPRI</sequence>
<dbReference type="NCBIfam" id="TIGR03814">
    <property type="entry name" value="Gln_ase"/>
    <property type="match status" value="1"/>
</dbReference>
<protein>
    <recommendedName>
        <fullName evidence="2">glutaminase</fullName>
        <ecNumber evidence="2">3.5.1.2</ecNumber>
    </recommendedName>
    <alternativeName>
        <fullName evidence="7">L-glutamine amidohydrolase</fullName>
    </alternativeName>
</protein>
<dbReference type="InterPro" id="IPR041541">
    <property type="entry name" value="Glutaminase_EF-hand"/>
</dbReference>
<dbReference type="EC" id="3.5.1.2" evidence="2"/>
<reference evidence="10" key="1">
    <citation type="submission" date="2022-11" db="UniProtKB">
        <authorList>
            <consortium name="WormBaseParasite"/>
        </authorList>
    </citation>
    <scope>IDENTIFICATION</scope>
</reference>
<dbReference type="AlphaFoldDB" id="A0A914DM48"/>
<feature type="domain" description="Glutaminase EF-hand" evidence="8">
    <location>
        <begin position="51"/>
        <end position="141"/>
    </location>
</feature>
<evidence type="ECO:0000313" key="9">
    <source>
        <dbReference type="Proteomes" id="UP000887540"/>
    </source>
</evidence>
<accession>A0A914DM48</accession>
<evidence type="ECO:0000256" key="1">
    <source>
        <dbReference type="ARBA" id="ARBA00011076"/>
    </source>
</evidence>
<dbReference type="FunFam" id="3.40.710.10:FF:000008">
    <property type="entry name" value="Glutaminase, isoform E"/>
    <property type="match status" value="1"/>
</dbReference>
<dbReference type="InterPro" id="IPR015868">
    <property type="entry name" value="Glutaminase"/>
</dbReference>
<dbReference type="SUPFAM" id="SSF56601">
    <property type="entry name" value="beta-lactamase/transpeptidase-like"/>
    <property type="match status" value="1"/>
</dbReference>
<evidence type="ECO:0000256" key="2">
    <source>
        <dbReference type="ARBA" id="ARBA00012918"/>
    </source>
</evidence>
<keyword evidence="3" id="KW-0677">Repeat</keyword>
<dbReference type="Pfam" id="PF17959">
    <property type="entry name" value="EF-hand_14"/>
    <property type="match status" value="1"/>
</dbReference>
<dbReference type="GO" id="GO:0004359">
    <property type="term" value="F:glutaminase activity"/>
    <property type="evidence" value="ECO:0007669"/>
    <property type="project" value="UniProtKB-EC"/>
</dbReference>
<evidence type="ECO:0000256" key="6">
    <source>
        <dbReference type="ARBA" id="ARBA00049534"/>
    </source>
</evidence>
<organism evidence="9 10">
    <name type="scientific">Acrobeloides nanus</name>
    <dbReference type="NCBI Taxonomy" id="290746"/>
    <lineage>
        <taxon>Eukaryota</taxon>
        <taxon>Metazoa</taxon>
        <taxon>Ecdysozoa</taxon>
        <taxon>Nematoda</taxon>
        <taxon>Chromadorea</taxon>
        <taxon>Rhabditida</taxon>
        <taxon>Tylenchina</taxon>
        <taxon>Cephalobomorpha</taxon>
        <taxon>Cephaloboidea</taxon>
        <taxon>Cephalobidae</taxon>
        <taxon>Acrobeloides</taxon>
    </lineage>
</organism>
<evidence type="ECO:0000256" key="3">
    <source>
        <dbReference type="ARBA" id="ARBA00022737"/>
    </source>
</evidence>
<evidence type="ECO:0000256" key="5">
    <source>
        <dbReference type="ARBA" id="ARBA00023043"/>
    </source>
</evidence>
<dbReference type="WBParaSite" id="ACRNAN_scaffold3191.g32184.t1">
    <property type="protein sequence ID" value="ACRNAN_scaffold3191.g32184.t1"/>
    <property type="gene ID" value="ACRNAN_scaffold3191.g32184"/>
</dbReference>
<evidence type="ECO:0000256" key="7">
    <source>
        <dbReference type="ARBA" id="ARBA00077251"/>
    </source>
</evidence>
<dbReference type="GO" id="GO:0006537">
    <property type="term" value="P:glutamate biosynthetic process"/>
    <property type="evidence" value="ECO:0007669"/>
    <property type="project" value="TreeGrafter"/>
</dbReference>
<dbReference type="Proteomes" id="UP000887540">
    <property type="component" value="Unplaced"/>
</dbReference>
<dbReference type="GO" id="GO:0006543">
    <property type="term" value="P:L-glutamine catabolic process"/>
    <property type="evidence" value="ECO:0007669"/>
    <property type="project" value="TreeGrafter"/>
</dbReference>
<dbReference type="Gene3D" id="1.10.238.210">
    <property type="match status" value="1"/>
</dbReference>
<dbReference type="Pfam" id="PF04960">
    <property type="entry name" value="Glutaminase"/>
    <property type="match status" value="1"/>
</dbReference>
<keyword evidence="9" id="KW-1185">Reference proteome</keyword>
<dbReference type="PANTHER" id="PTHR12544:SF51">
    <property type="entry name" value="GLUTAMINASE 3-RELATED"/>
    <property type="match status" value="1"/>
</dbReference>
<evidence type="ECO:0000313" key="10">
    <source>
        <dbReference type="WBParaSite" id="ACRNAN_scaffold3191.g32184.t1"/>
    </source>
</evidence>
<name>A0A914DM48_9BILA</name>